<keyword evidence="3" id="KW-0997">Cell inner membrane</keyword>
<dbReference type="AlphaFoldDB" id="A0AAU8FNZ2"/>
<protein>
    <submittedName>
        <fullName evidence="7">Lysophospholipid acyltransferase family protein</fullName>
    </submittedName>
</protein>
<dbReference type="GO" id="GO:0005886">
    <property type="term" value="C:plasma membrane"/>
    <property type="evidence" value="ECO:0007669"/>
    <property type="project" value="UniProtKB-SubCell"/>
</dbReference>
<dbReference type="CDD" id="cd07984">
    <property type="entry name" value="LPLAT_LABLAT-like"/>
    <property type="match status" value="1"/>
</dbReference>
<keyword evidence="4" id="KW-0808">Transferase</keyword>
<keyword evidence="6 7" id="KW-0012">Acyltransferase</keyword>
<evidence type="ECO:0000256" key="4">
    <source>
        <dbReference type="ARBA" id="ARBA00022679"/>
    </source>
</evidence>
<dbReference type="GO" id="GO:0009247">
    <property type="term" value="P:glycolipid biosynthetic process"/>
    <property type="evidence" value="ECO:0007669"/>
    <property type="project" value="UniProtKB-ARBA"/>
</dbReference>
<evidence type="ECO:0000256" key="6">
    <source>
        <dbReference type="ARBA" id="ARBA00023315"/>
    </source>
</evidence>
<evidence type="ECO:0000256" key="5">
    <source>
        <dbReference type="ARBA" id="ARBA00023136"/>
    </source>
</evidence>
<evidence type="ECO:0000256" key="1">
    <source>
        <dbReference type="ARBA" id="ARBA00004533"/>
    </source>
</evidence>
<name>A0AAU8FNZ2_9BACT</name>
<evidence type="ECO:0000256" key="2">
    <source>
        <dbReference type="ARBA" id="ARBA00022475"/>
    </source>
</evidence>
<evidence type="ECO:0000313" key="7">
    <source>
        <dbReference type="EMBL" id="XCH25717.1"/>
    </source>
</evidence>
<dbReference type="EMBL" id="CP159289">
    <property type="protein sequence ID" value="XCH25717.1"/>
    <property type="molecule type" value="Genomic_DNA"/>
</dbReference>
<keyword evidence="2" id="KW-1003">Cell membrane</keyword>
<dbReference type="GO" id="GO:0016746">
    <property type="term" value="F:acyltransferase activity"/>
    <property type="evidence" value="ECO:0007669"/>
    <property type="project" value="UniProtKB-KW"/>
</dbReference>
<sequence length="289" mass="34583">MRTLRFRLALWGWRSLADLIFWVFCRLWPYRRNMVLVNMARCFPTRPEKEIRKMVRAYFRHLADLLVEPFIIGRMPYGGLGRLVHYENTQLIDRLLREKKNIVLMASHYGCWEYLLSLPLQTHCKVLAAYSPISNRWLNAWALKLRSRFGVVMIPKSEWYRRTLGWNDDAPAIFVTIADQRPPESGKYYLNFMNRKTFIQSGAARIAVQRDCAVVYLDVSKKERNTYHFRFRLITRQPKELGEAGIMEHYYKALESTIERQPELWLWSHNRWKFHSRQGQKPVNALKLL</sequence>
<comment type="subcellular location">
    <subcellularLocation>
        <location evidence="1">Cell inner membrane</location>
    </subcellularLocation>
</comment>
<evidence type="ECO:0000256" key="3">
    <source>
        <dbReference type="ARBA" id="ARBA00022519"/>
    </source>
</evidence>
<dbReference type="Pfam" id="PF03279">
    <property type="entry name" value="Lip_A_acyltrans"/>
    <property type="match status" value="1"/>
</dbReference>
<dbReference type="InterPro" id="IPR004960">
    <property type="entry name" value="LipA_acyltrans"/>
</dbReference>
<gene>
    <name evidence="7" type="ORF">ABV298_04620</name>
</gene>
<dbReference type="PANTHER" id="PTHR30606">
    <property type="entry name" value="LIPID A BIOSYNTHESIS LAUROYL ACYLTRANSFERASE"/>
    <property type="match status" value="1"/>
</dbReference>
<accession>A0AAU8FNZ2</accession>
<dbReference type="RefSeq" id="WP_353721015.1">
    <property type="nucleotide sequence ID" value="NZ_CP159289.1"/>
</dbReference>
<proteinExistence type="predicted"/>
<dbReference type="PANTHER" id="PTHR30606:SF10">
    <property type="entry name" value="PHOSPHATIDYLINOSITOL MANNOSIDE ACYLTRANSFERASE"/>
    <property type="match status" value="1"/>
</dbReference>
<organism evidence="7">
    <name type="scientific">Dyadobacter sp. 676</name>
    <dbReference type="NCBI Taxonomy" id="3088362"/>
    <lineage>
        <taxon>Bacteria</taxon>
        <taxon>Pseudomonadati</taxon>
        <taxon>Bacteroidota</taxon>
        <taxon>Cytophagia</taxon>
        <taxon>Cytophagales</taxon>
        <taxon>Spirosomataceae</taxon>
        <taxon>Dyadobacter</taxon>
    </lineage>
</organism>
<keyword evidence="5" id="KW-0472">Membrane</keyword>
<reference evidence="7" key="1">
    <citation type="submission" date="2024-06" db="EMBL/GenBank/DDBJ databases">
        <title>Sequencing and assembly of the genome of Dyadobacter sp. strain 676, a symbiont of Cyamopsis tetragonoloba.</title>
        <authorList>
            <person name="Guro P."/>
            <person name="Sazanova A."/>
            <person name="Kuznetsova I."/>
            <person name="Belimov A."/>
            <person name="Safronova V."/>
        </authorList>
    </citation>
    <scope>NUCLEOTIDE SEQUENCE</scope>
    <source>
        <strain evidence="7">676</strain>
    </source>
</reference>